<dbReference type="OrthoDB" id="1932595at2759"/>
<name>A0A6P4CW93_ARADU</name>
<feature type="region of interest" description="Disordered" evidence="1">
    <location>
        <begin position="1"/>
        <end position="96"/>
    </location>
</feature>
<dbReference type="PANTHER" id="PTHR48258">
    <property type="entry name" value="DUF4218 DOMAIN-CONTAINING PROTEIN-RELATED"/>
    <property type="match status" value="1"/>
</dbReference>
<accession>A0A6P4CW93</accession>
<reference evidence="4" key="1">
    <citation type="journal article" date="2016" name="Nat. Genet.">
        <title>The genome sequences of Arachis duranensis and Arachis ipaensis, the diploid ancestors of cultivated peanut.</title>
        <authorList>
            <person name="Bertioli D.J."/>
            <person name="Cannon S.B."/>
            <person name="Froenicke L."/>
            <person name="Huang G."/>
            <person name="Farmer A.D."/>
            <person name="Cannon E.K."/>
            <person name="Liu X."/>
            <person name="Gao D."/>
            <person name="Clevenger J."/>
            <person name="Dash S."/>
            <person name="Ren L."/>
            <person name="Moretzsohn M.C."/>
            <person name="Shirasawa K."/>
            <person name="Huang W."/>
            <person name="Vidigal B."/>
            <person name="Abernathy B."/>
            <person name="Chu Y."/>
            <person name="Niederhuth C.E."/>
            <person name="Umale P."/>
            <person name="Araujo A.C."/>
            <person name="Kozik A."/>
            <person name="Kim K.D."/>
            <person name="Burow M.D."/>
            <person name="Varshney R.K."/>
            <person name="Wang X."/>
            <person name="Zhang X."/>
            <person name="Barkley N."/>
            <person name="Guimaraes P.M."/>
            <person name="Isobe S."/>
            <person name="Guo B."/>
            <person name="Liao B."/>
            <person name="Stalker H.T."/>
            <person name="Schmitz R.J."/>
            <person name="Scheffler B.E."/>
            <person name="Leal-Bertioli S.C."/>
            <person name="Xun X."/>
            <person name="Jackson S.A."/>
            <person name="Michelmore R."/>
            <person name="Ozias-Akins P."/>
        </authorList>
    </citation>
    <scope>NUCLEOTIDE SEQUENCE [LARGE SCALE GENOMIC DNA]</scope>
    <source>
        <strain evidence="4">cv. V14167</strain>
    </source>
</reference>
<dbReference type="InterPro" id="IPR029480">
    <property type="entry name" value="Transpos_assoc"/>
</dbReference>
<feature type="compositionally biased region" description="Acidic residues" evidence="1">
    <location>
        <begin position="61"/>
        <end position="70"/>
    </location>
</feature>
<evidence type="ECO:0000259" key="2">
    <source>
        <dbReference type="Pfam" id="PF13960"/>
    </source>
</evidence>
<feature type="compositionally biased region" description="Basic and acidic residues" evidence="1">
    <location>
        <begin position="26"/>
        <end position="44"/>
    </location>
</feature>
<dbReference type="Pfam" id="PF13963">
    <property type="entry name" value="Transpos_assoc"/>
    <property type="match status" value="1"/>
</dbReference>
<dbReference type="GeneID" id="107481554"/>
<dbReference type="RefSeq" id="XP_015957320.1">
    <property type="nucleotide sequence ID" value="XM_016101834.1"/>
</dbReference>
<evidence type="ECO:0000313" key="4">
    <source>
        <dbReference type="Proteomes" id="UP000515211"/>
    </source>
</evidence>
<dbReference type="PANTHER" id="PTHR48258:SF12">
    <property type="entry name" value="TRANSPOSON PROTEIN, CACTA, EN_SPM SUB-CLASS"/>
    <property type="match status" value="1"/>
</dbReference>
<reference evidence="5" key="2">
    <citation type="submission" date="2025-08" db="UniProtKB">
        <authorList>
            <consortium name="RefSeq"/>
        </authorList>
    </citation>
    <scope>IDENTIFICATION</scope>
    <source>
        <tissue evidence="5">Whole plant</tissue>
    </source>
</reference>
<feature type="region of interest" description="Disordered" evidence="1">
    <location>
        <begin position="612"/>
        <end position="631"/>
    </location>
</feature>
<sequence>MDMEVLHSTPTEMLGSHSLSFPILSPEEHGTADRDDAMPPEDRNASTFGKRSPKVVHLESDSEAEGEESDNPGQKEDTMEEDPKEELNPCGSPKVEYVPYSPTSAPRRVLIHPTQRNRVFTARKGVGGRPLVWVPLAAAVHVIAVAVRVQSGSCAFIQKLQMDRTWIEKPRTTKEYQDGVNGFLDFAFARAAISDRICCPCPRCAFGKWHKRDTVQDHLLLKPFFKNFLVWNRHGEIQPAEPSSIEVQATPYQENPLNTLINDVFGHHGDEGITGVNDAVIDNGGEDIADERSHEASFDDGSEFNEFVRDGNEKLHEGSKCTKLEFIIKLYHIKVLCRISDNAMTMILNLLRDTFDGIQLPSSFYLAKQVICKLGLEYTKIDTSPNDCMLYLDDNPDNVQDTWKYCGISRWSPKKKKKKQAAKILQYFPLKPRLKRLYICSKTAEHMQWHNSAPARDGLLRLPRDGQAWKDFNATHTLFAEEPRNVLLGLAIDGFNPFGALSSTNSVWPVFLIPYNLPLWMCMHHTSFILSMIIPGKKSPGNKIDVYLQPLIDELKDFMERWYAIWLEHTHWFRLSHLFRLNRVRFDGSTEERGPPKKLSGVDILEQQLDVETRDQQREESHSSGKRPRREVKQWNKRSIFFDLPYWKTNSLCHNLDFMHIEKNVCDNILYTLLNDKAKSKDNLKARKDLKEMGISLSTSKLDKLQQRIVIILFQLEMLFPPSFFTVMVHLTVHLVEEAKLGGPVHYRYMYPVERELGHLKSHVRNRAQAEASIAEGYLAEECLTFCSCYFEDIETRFNRPRRVCDDPLDRGCSESCLFPTVGKAGSSGTFFTLSEKQKLQAHRYVLLNCQAVKDYVKWVNILSEFRKYIIRSSKGRRANSTDIEKRVFKDFVSWFEKRIMNPDTIEQLSTDIKFLARGPLSNATRYSAYKINGCTFRTVDREEGMRTQNSGVYLTSSTPCVASRVDRNLRQGDVPYYGKLEDIIELSYYGRFTVVLFKCKWADSTRHRGYRRDQ</sequence>
<feature type="compositionally biased region" description="Basic and acidic residues" evidence="1">
    <location>
        <begin position="612"/>
        <end position="623"/>
    </location>
</feature>
<organism evidence="4 5">
    <name type="scientific">Arachis duranensis</name>
    <name type="common">Wild peanut</name>
    <dbReference type="NCBI Taxonomy" id="130453"/>
    <lineage>
        <taxon>Eukaryota</taxon>
        <taxon>Viridiplantae</taxon>
        <taxon>Streptophyta</taxon>
        <taxon>Embryophyta</taxon>
        <taxon>Tracheophyta</taxon>
        <taxon>Spermatophyta</taxon>
        <taxon>Magnoliopsida</taxon>
        <taxon>eudicotyledons</taxon>
        <taxon>Gunneridae</taxon>
        <taxon>Pentapetalae</taxon>
        <taxon>rosids</taxon>
        <taxon>fabids</taxon>
        <taxon>Fabales</taxon>
        <taxon>Fabaceae</taxon>
        <taxon>Papilionoideae</taxon>
        <taxon>50 kb inversion clade</taxon>
        <taxon>dalbergioids sensu lato</taxon>
        <taxon>Dalbergieae</taxon>
        <taxon>Pterocarpus clade</taxon>
        <taxon>Arachis</taxon>
    </lineage>
</organism>
<keyword evidence="4" id="KW-1185">Reference proteome</keyword>
<evidence type="ECO:0000259" key="3">
    <source>
        <dbReference type="Pfam" id="PF13963"/>
    </source>
</evidence>
<feature type="domain" description="Transposase-associated" evidence="3">
    <location>
        <begin position="164"/>
        <end position="236"/>
    </location>
</feature>
<feature type="domain" description="DUF4218" evidence="2">
    <location>
        <begin position="697"/>
        <end position="804"/>
    </location>
</feature>
<dbReference type="KEGG" id="adu:107481554"/>
<evidence type="ECO:0000313" key="5">
    <source>
        <dbReference type="RefSeq" id="XP_015957320.1"/>
    </source>
</evidence>
<dbReference type="Pfam" id="PF02992">
    <property type="entry name" value="Transposase_21"/>
    <property type="match status" value="1"/>
</dbReference>
<dbReference type="Pfam" id="PF13960">
    <property type="entry name" value="DUF4218"/>
    <property type="match status" value="1"/>
</dbReference>
<dbReference type="AlphaFoldDB" id="A0A6P4CW93"/>
<protein>
    <submittedName>
        <fullName evidence="5">Uncharacterized protein LOC107481554</fullName>
    </submittedName>
</protein>
<proteinExistence type="predicted"/>
<dbReference type="InterPro" id="IPR004242">
    <property type="entry name" value="Transposase_21"/>
</dbReference>
<evidence type="ECO:0000256" key="1">
    <source>
        <dbReference type="SAM" id="MobiDB-lite"/>
    </source>
</evidence>
<dbReference type="InterPro" id="IPR025452">
    <property type="entry name" value="DUF4218"/>
</dbReference>
<dbReference type="Proteomes" id="UP000515211">
    <property type="component" value="Chromosome 1"/>
</dbReference>
<gene>
    <name evidence="5" type="primary">LOC107481554</name>
</gene>